<name>A0A4R6UCX9_9GAMM</name>
<dbReference type="RefSeq" id="WP_133593181.1">
    <property type="nucleotide sequence ID" value="NZ_CP037953.1"/>
</dbReference>
<feature type="domain" description="FAD dependent oxidoreductase" evidence="2">
    <location>
        <begin position="20"/>
        <end position="378"/>
    </location>
</feature>
<sequence length="381" mass="42153">MAESTHQSSYWEDQSFLQSDVLIIGAGIVGLSTAAELLERKPDLRVTIVERGLLPSGASTRNAGFACFGSLSEILADIDAFGEDIALATLQARVTGLKRLQQRVPETAMDYQQHGGYELLSAAQMPLLAQLDRINQLLMPIFQAPVFRRVEAKINEFGFADNRVNALLFNPFEAQLHSGMLMRWLLKHVQSLGALVLTGAEVQRFRAEQDGVHVELSSQDRNWTLRSEQLALCTNAFARALLPELSVTPGRGQVLITEPIADLRWQGTFHAEEGYYYFRNIDQRILLGGARHQDFAGETTTEFGDNPIVSQALDTFLHQVISPNKQLRIAQRWSGIMAFGETKKPIVKRHDERTVIGVRMGGMGVAIGSSVAVQLADLLLA</sequence>
<reference evidence="3 4" key="1">
    <citation type="submission" date="2019-03" db="EMBL/GenBank/DDBJ databases">
        <title>Genomic Encyclopedia of Type Strains, Phase IV (KMG-IV): sequencing the most valuable type-strain genomes for metagenomic binning, comparative biology and taxonomic classification.</title>
        <authorList>
            <person name="Goeker M."/>
        </authorList>
    </citation>
    <scope>NUCLEOTIDE SEQUENCE [LARGE SCALE GENOMIC DNA]</scope>
    <source>
        <strain evidence="3 4">DSM 103792</strain>
    </source>
</reference>
<dbReference type="OrthoDB" id="9799943at2"/>
<protein>
    <submittedName>
        <fullName evidence="3">Glycine/D-amino acid oxidase-like deaminating enzyme</fullName>
    </submittedName>
</protein>
<dbReference type="AlphaFoldDB" id="A0A4R6UCX9"/>
<keyword evidence="4" id="KW-1185">Reference proteome</keyword>
<dbReference type="Gene3D" id="3.30.9.10">
    <property type="entry name" value="D-Amino Acid Oxidase, subunit A, domain 2"/>
    <property type="match status" value="1"/>
</dbReference>
<keyword evidence="1" id="KW-0560">Oxidoreductase</keyword>
<dbReference type="InterPro" id="IPR036188">
    <property type="entry name" value="FAD/NAD-bd_sf"/>
</dbReference>
<dbReference type="Gene3D" id="3.50.50.60">
    <property type="entry name" value="FAD/NAD(P)-binding domain"/>
    <property type="match status" value="1"/>
</dbReference>
<evidence type="ECO:0000259" key="2">
    <source>
        <dbReference type="Pfam" id="PF01266"/>
    </source>
</evidence>
<proteinExistence type="predicted"/>
<dbReference type="SUPFAM" id="SSF51905">
    <property type="entry name" value="FAD/NAD(P)-binding domain"/>
    <property type="match status" value="1"/>
</dbReference>
<comment type="caution">
    <text evidence="3">The sequence shown here is derived from an EMBL/GenBank/DDBJ whole genome shotgun (WGS) entry which is preliminary data.</text>
</comment>
<organism evidence="3 4">
    <name type="scientific">Permianibacter aggregans</name>
    <dbReference type="NCBI Taxonomy" id="1510150"/>
    <lineage>
        <taxon>Bacteria</taxon>
        <taxon>Pseudomonadati</taxon>
        <taxon>Pseudomonadota</taxon>
        <taxon>Gammaproteobacteria</taxon>
        <taxon>Pseudomonadales</taxon>
        <taxon>Pseudomonadaceae</taxon>
        <taxon>Permianibacter</taxon>
    </lineage>
</organism>
<dbReference type="PANTHER" id="PTHR13847:SF281">
    <property type="entry name" value="FAD DEPENDENT OXIDOREDUCTASE DOMAIN-CONTAINING PROTEIN"/>
    <property type="match status" value="1"/>
</dbReference>
<gene>
    <name evidence="3" type="ORF">EV696_12420</name>
</gene>
<dbReference type="Proteomes" id="UP000295375">
    <property type="component" value="Unassembled WGS sequence"/>
</dbReference>
<evidence type="ECO:0000313" key="3">
    <source>
        <dbReference type="EMBL" id="TDQ44538.1"/>
    </source>
</evidence>
<dbReference type="EMBL" id="SNYM01000024">
    <property type="protein sequence ID" value="TDQ44538.1"/>
    <property type="molecule type" value="Genomic_DNA"/>
</dbReference>
<evidence type="ECO:0000313" key="4">
    <source>
        <dbReference type="Proteomes" id="UP000295375"/>
    </source>
</evidence>
<evidence type="ECO:0000256" key="1">
    <source>
        <dbReference type="ARBA" id="ARBA00023002"/>
    </source>
</evidence>
<dbReference type="GO" id="GO:0005737">
    <property type="term" value="C:cytoplasm"/>
    <property type="evidence" value="ECO:0007669"/>
    <property type="project" value="TreeGrafter"/>
</dbReference>
<dbReference type="Pfam" id="PF01266">
    <property type="entry name" value="DAO"/>
    <property type="match status" value="1"/>
</dbReference>
<dbReference type="InterPro" id="IPR006076">
    <property type="entry name" value="FAD-dep_OxRdtase"/>
</dbReference>
<accession>A0A4R6UCX9</accession>
<dbReference type="PANTHER" id="PTHR13847">
    <property type="entry name" value="SARCOSINE DEHYDROGENASE-RELATED"/>
    <property type="match status" value="1"/>
</dbReference>
<dbReference type="GO" id="GO:0016491">
    <property type="term" value="F:oxidoreductase activity"/>
    <property type="evidence" value="ECO:0007669"/>
    <property type="project" value="UniProtKB-KW"/>
</dbReference>